<dbReference type="Proteomes" id="UP001595637">
    <property type="component" value="Unassembled WGS sequence"/>
</dbReference>
<dbReference type="PROSITE" id="PS00108">
    <property type="entry name" value="PROTEIN_KINASE_ST"/>
    <property type="match status" value="1"/>
</dbReference>
<dbReference type="EMBL" id="JBHRVQ010000001">
    <property type="protein sequence ID" value="MFC3388867.1"/>
    <property type="molecule type" value="Genomic_DNA"/>
</dbReference>
<comment type="catalytic activity">
    <reaction evidence="7">
        <text>L-threonyl-[protein] + ATP = O-phospho-L-threonyl-[protein] + ADP + H(+)</text>
        <dbReference type="Rhea" id="RHEA:46608"/>
        <dbReference type="Rhea" id="RHEA-COMP:11060"/>
        <dbReference type="Rhea" id="RHEA-COMP:11605"/>
        <dbReference type="ChEBI" id="CHEBI:15378"/>
        <dbReference type="ChEBI" id="CHEBI:30013"/>
        <dbReference type="ChEBI" id="CHEBI:30616"/>
        <dbReference type="ChEBI" id="CHEBI:61977"/>
        <dbReference type="ChEBI" id="CHEBI:456216"/>
        <dbReference type="EC" id="2.7.11.1"/>
    </reaction>
</comment>
<feature type="region of interest" description="Disordered" evidence="9">
    <location>
        <begin position="439"/>
        <end position="462"/>
    </location>
</feature>
<evidence type="ECO:0000256" key="9">
    <source>
        <dbReference type="SAM" id="MobiDB-lite"/>
    </source>
</evidence>
<evidence type="ECO:0000256" key="7">
    <source>
        <dbReference type="ARBA" id="ARBA00047899"/>
    </source>
</evidence>
<dbReference type="Pfam" id="PF21160">
    <property type="entry name" value="PrkC-like_PASTA-like"/>
    <property type="match status" value="1"/>
</dbReference>
<keyword evidence="10" id="KW-0472">Membrane</keyword>
<evidence type="ECO:0000256" key="6">
    <source>
        <dbReference type="ARBA" id="ARBA00022840"/>
    </source>
</evidence>
<evidence type="ECO:0000256" key="1">
    <source>
        <dbReference type="ARBA" id="ARBA00012513"/>
    </source>
</evidence>
<evidence type="ECO:0000259" key="11">
    <source>
        <dbReference type="PROSITE" id="PS50011"/>
    </source>
</evidence>
<proteinExistence type="predicted"/>
<dbReference type="GO" id="GO:0016301">
    <property type="term" value="F:kinase activity"/>
    <property type="evidence" value="ECO:0007669"/>
    <property type="project" value="UniProtKB-KW"/>
</dbReference>
<dbReference type="NCBIfam" id="NF033483">
    <property type="entry name" value="PknB_PASTA_kin"/>
    <property type="match status" value="1"/>
</dbReference>
<gene>
    <name evidence="13" type="primary">pknB</name>
    <name evidence="13" type="ORF">ACFOEO_09815</name>
</gene>
<dbReference type="PANTHER" id="PTHR43289">
    <property type="entry name" value="MITOGEN-ACTIVATED PROTEIN KINASE KINASE KINASE 20-RELATED"/>
    <property type="match status" value="1"/>
</dbReference>
<dbReference type="EC" id="2.7.11.1" evidence="1"/>
<dbReference type="Gene3D" id="3.30.10.20">
    <property type="match status" value="5"/>
</dbReference>
<keyword evidence="6" id="KW-0067">ATP-binding</keyword>
<feature type="domain" description="PASTA" evidence="12">
    <location>
        <begin position="336"/>
        <end position="403"/>
    </location>
</feature>
<evidence type="ECO:0000259" key="12">
    <source>
        <dbReference type="PROSITE" id="PS51178"/>
    </source>
</evidence>
<dbReference type="Gene3D" id="1.10.510.10">
    <property type="entry name" value="Transferase(Phosphotransferase) domain 1"/>
    <property type="match status" value="1"/>
</dbReference>
<dbReference type="RefSeq" id="WP_380654985.1">
    <property type="nucleotide sequence ID" value="NZ_JBHRVQ010000001.1"/>
</dbReference>
<comment type="catalytic activity">
    <reaction evidence="8">
        <text>L-seryl-[protein] + ATP = O-phospho-L-seryl-[protein] + ADP + H(+)</text>
        <dbReference type="Rhea" id="RHEA:17989"/>
        <dbReference type="Rhea" id="RHEA-COMP:9863"/>
        <dbReference type="Rhea" id="RHEA-COMP:11604"/>
        <dbReference type="ChEBI" id="CHEBI:15378"/>
        <dbReference type="ChEBI" id="CHEBI:29999"/>
        <dbReference type="ChEBI" id="CHEBI:30616"/>
        <dbReference type="ChEBI" id="CHEBI:83421"/>
        <dbReference type="ChEBI" id="CHEBI:456216"/>
        <dbReference type="EC" id="2.7.11.1"/>
    </reaction>
</comment>
<dbReference type="PROSITE" id="PS51178">
    <property type="entry name" value="PASTA"/>
    <property type="match status" value="5"/>
</dbReference>
<keyword evidence="2" id="KW-0723">Serine/threonine-protein kinase</keyword>
<feature type="domain" description="PASTA" evidence="12">
    <location>
        <begin position="540"/>
        <end position="606"/>
    </location>
</feature>
<keyword evidence="14" id="KW-1185">Reference proteome</keyword>
<dbReference type="SMART" id="SM00220">
    <property type="entry name" value="S_TKc"/>
    <property type="match status" value="1"/>
</dbReference>
<evidence type="ECO:0000313" key="13">
    <source>
        <dbReference type="EMBL" id="MFC3388867.1"/>
    </source>
</evidence>
<dbReference type="Gene3D" id="3.30.200.20">
    <property type="entry name" value="Phosphorylase Kinase, domain 1"/>
    <property type="match status" value="1"/>
</dbReference>
<evidence type="ECO:0000256" key="4">
    <source>
        <dbReference type="ARBA" id="ARBA00022741"/>
    </source>
</evidence>
<dbReference type="PROSITE" id="PS50011">
    <property type="entry name" value="PROTEIN_KINASE_DOM"/>
    <property type="match status" value="1"/>
</dbReference>
<dbReference type="SUPFAM" id="SSF56112">
    <property type="entry name" value="Protein kinase-like (PK-like)"/>
    <property type="match status" value="1"/>
</dbReference>
<sequence length="765" mass="85259">MIGSIVSDRYRVTAYLGGGMSSVYLAHDIILDREVVLKMIKIDHHNREKSKARFQREVESTIHLAHPNIVSVLDVDESEEYHLLVTEVVHGPTLKAFIDENHPIAIDEVIRISEMVLKGIRHAHNAGIIHRDIKPQNILMNESNQIKITDFGIAKALSETRLTETNQVMGSVQYISPEQAKGQVTDERTDIYSFGIVLYELITSKLPFDGETPVSVALKHISEPYPNISQHREVHGDLAYIAYKCTEKDLNRRYRHVDDVLKDLNSFKEGRPINAPVLPMDMESTVESPALISPVSEEQEPEANAPARKRRRMIWLLPILLILGAIILLLSPIWSGDSSVVLPDMQDMTLEEAETFLDDNGLVLGEITEEYNSNFEVDRIIETSPVSGAEIEKGGTVDLIVSRGEEPYIMEDFTGERYNDVLSSINSLGFASLEVNEAHDDSEPGTIVSQSVEPGEEVDPGETSLTLTISQGIEPIEMRDYRGQLYDSAVQDEIAEQGFTVDLEQIYDDAESGTILRQSIEPGDEVVPSEETLVLSISQGPETTVISDYTGQSYDEVKDTLETLGFEVEATEENDDADVGTILSQSIEPGTEVVPGSETLRFTISEGPERVEITDYTGEPYDTARKALEDQGFTVEMIQEAYSSEVEEGSVISQTPDEGELVPGETNVRMIVSLGEEPVREREFVRQIDIPYSDDDSEEGDNTEPVTVEIYIDDKTRSIEDVSDTVEITEDTDYTISLVIQEGEAAAYRIEREGDVVAEEKVPYE</sequence>
<accession>A0ABV7N9K3</accession>
<dbReference type="InterPro" id="IPR000719">
    <property type="entry name" value="Prot_kinase_dom"/>
</dbReference>
<keyword evidence="5 13" id="KW-0418">Kinase</keyword>
<evidence type="ECO:0000256" key="2">
    <source>
        <dbReference type="ARBA" id="ARBA00022527"/>
    </source>
</evidence>
<keyword evidence="10" id="KW-1133">Transmembrane helix</keyword>
<dbReference type="InterPro" id="IPR008271">
    <property type="entry name" value="Ser/Thr_kinase_AS"/>
</dbReference>
<keyword evidence="10" id="KW-0812">Transmembrane</keyword>
<dbReference type="PANTHER" id="PTHR43289:SF34">
    <property type="entry name" value="SERINE_THREONINE-PROTEIN KINASE YBDM-RELATED"/>
    <property type="match status" value="1"/>
</dbReference>
<dbReference type="SMART" id="SM00740">
    <property type="entry name" value="PASTA"/>
    <property type="match status" value="5"/>
</dbReference>
<feature type="domain" description="PASTA" evidence="12">
    <location>
        <begin position="404"/>
        <end position="471"/>
    </location>
</feature>
<name>A0ABV7N9K3_9STAP</name>
<organism evidence="13 14">
    <name type="scientific">Salinicoccus sesuvii</name>
    <dbReference type="NCBI Taxonomy" id="868281"/>
    <lineage>
        <taxon>Bacteria</taxon>
        <taxon>Bacillati</taxon>
        <taxon>Bacillota</taxon>
        <taxon>Bacilli</taxon>
        <taxon>Bacillales</taxon>
        <taxon>Staphylococcaceae</taxon>
        <taxon>Salinicoccus</taxon>
    </lineage>
</organism>
<dbReference type="CDD" id="cd14014">
    <property type="entry name" value="STKc_PknB_like"/>
    <property type="match status" value="1"/>
</dbReference>
<dbReference type="Gene3D" id="2.60.40.2560">
    <property type="match status" value="1"/>
</dbReference>
<evidence type="ECO:0000256" key="8">
    <source>
        <dbReference type="ARBA" id="ARBA00048679"/>
    </source>
</evidence>
<feature type="domain" description="Protein kinase" evidence="11">
    <location>
        <begin position="9"/>
        <end position="268"/>
    </location>
</feature>
<dbReference type="CDD" id="cd06577">
    <property type="entry name" value="PASTA_pknB"/>
    <property type="match status" value="5"/>
</dbReference>
<dbReference type="InterPro" id="IPR011009">
    <property type="entry name" value="Kinase-like_dom_sf"/>
</dbReference>
<evidence type="ECO:0000256" key="5">
    <source>
        <dbReference type="ARBA" id="ARBA00022777"/>
    </source>
</evidence>
<dbReference type="Pfam" id="PF00069">
    <property type="entry name" value="Pkinase"/>
    <property type="match status" value="1"/>
</dbReference>
<dbReference type="InterPro" id="IPR005543">
    <property type="entry name" value="PASTA_dom"/>
</dbReference>
<feature type="domain" description="PASTA" evidence="12">
    <location>
        <begin position="472"/>
        <end position="539"/>
    </location>
</feature>
<evidence type="ECO:0000313" key="14">
    <source>
        <dbReference type="Proteomes" id="UP001595637"/>
    </source>
</evidence>
<feature type="transmembrane region" description="Helical" evidence="10">
    <location>
        <begin position="314"/>
        <end position="334"/>
    </location>
</feature>
<protein>
    <recommendedName>
        <fullName evidence="1">non-specific serine/threonine protein kinase</fullName>
        <ecNumber evidence="1">2.7.11.1</ecNumber>
    </recommendedName>
</protein>
<evidence type="ECO:0000256" key="10">
    <source>
        <dbReference type="SAM" id="Phobius"/>
    </source>
</evidence>
<comment type="caution">
    <text evidence="13">The sequence shown here is derived from an EMBL/GenBank/DDBJ whole genome shotgun (WGS) entry which is preliminary data.</text>
</comment>
<keyword evidence="4" id="KW-0547">Nucleotide-binding</keyword>
<keyword evidence="3" id="KW-0808">Transferase</keyword>
<evidence type="ECO:0000256" key="3">
    <source>
        <dbReference type="ARBA" id="ARBA00022679"/>
    </source>
</evidence>
<feature type="domain" description="PASTA" evidence="12">
    <location>
        <begin position="607"/>
        <end position="674"/>
    </location>
</feature>
<reference evidence="14" key="1">
    <citation type="journal article" date="2019" name="Int. J. Syst. Evol. Microbiol.">
        <title>The Global Catalogue of Microorganisms (GCM) 10K type strain sequencing project: providing services to taxonomists for standard genome sequencing and annotation.</title>
        <authorList>
            <consortium name="The Broad Institute Genomics Platform"/>
            <consortium name="The Broad Institute Genome Sequencing Center for Infectious Disease"/>
            <person name="Wu L."/>
            <person name="Ma J."/>
        </authorList>
    </citation>
    <scope>NUCLEOTIDE SEQUENCE [LARGE SCALE GENOMIC DNA]</scope>
    <source>
        <strain evidence="14">CCM 7756</strain>
    </source>
</reference>
<dbReference type="Pfam" id="PF03793">
    <property type="entry name" value="PASTA"/>
    <property type="match status" value="5"/>
</dbReference>